<proteinExistence type="inferred from homology"/>
<evidence type="ECO:0000256" key="1">
    <source>
        <dbReference type="ARBA" id="ARBA00005254"/>
    </source>
</evidence>
<dbReference type="InterPro" id="IPR051053">
    <property type="entry name" value="ECH/Chromodomain_protein"/>
</dbReference>
<dbReference type="NCBIfam" id="NF004857">
    <property type="entry name" value="PRK06210.1"/>
    <property type="match status" value="1"/>
</dbReference>
<keyword evidence="3" id="KW-1185">Reference proteome</keyword>
<dbReference type="PANTHER" id="PTHR43684:SF4">
    <property type="entry name" value="ENOYL-COA HYDRATASE_ISOMERASE FAMILY PROTEIN (AFU_ORTHOLOGUE AFUA_1G01890)"/>
    <property type="match status" value="1"/>
</dbReference>
<dbReference type="InterPro" id="IPR029045">
    <property type="entry name" value="ClpP/crotonase-like_dom_sf"/>
</dbReference>
<reference evidence="3" key="1">
    <citation type="journal article" date="2019" name="Int. J. Syst. Evol. Microbiol.">
        <title>The Global Catalogue of Microorganisms (GCM) 10K type strain sequencing project: providing services to taxonomists for standard genome sequencing and annotation.</title>
        <authorList>
            <consortium name="The Broad Institute Genomics Platform"/>
            <consortium name="The Broad Institute Genome Sequencing Center for Infectious Disease"/>
            <person name="Wu L."/>
            <person name="Ma J."/>
        </authorList>
    </citation>
    <scope>NUCLEOTIDE SEQUENCE [LARGE SCALE GENOMIC DNA]</scope>
    <source>
        <strain evidence="3">KCTC 42964</strain>
    </source>
</reference>
<keyword evidence="2" id="KW-0456">Lyase</keyword>
<dbReference type="Pfam" id="PF00378">
    <property type="entry name" value="ECH_1"/>
    <property type="match status" value="2"/>
</dbReference>
<accession>A0ABV7KUL0</accession>
<dbReference type="Proteomes" id="UP001595528">
    <property type="component" value="Unassembled WGS sequence"/>
</dbReference>
<comment type="similarity">
    <text evidence="1">Belongs to the enoyl-CoA hydratase/isomerase family.</text>
</comment>
<organism evidence="2 3">
    <name type="scientific">Marinibaculum pumilum</name>
    <dbReference type="NCBI Taxonomy" id="1766165"/>
    <lineage>
        <taxon>Bacteria</taxon>
        <taxon>Pseudomonadati</taxon>
        <taxon>Pseudomonadota</taxon>
        <taxon>Alphaproteobacteria</taxon>
        <taxon>Rhodospirillales</taxon>
        <taxon>Rhodospirillaceae</taxon>
        <taxon>Marinibaculum</taxon>
    </lineage>
</organism>
<evidence type="ECO:0000313" key="3">
    <source>
        <dbReference type="Proteomes" id="UP001595528"/>
    </source>
</evidence>
<dbReference type="EC" id="4.2.1.17" evidence="2"/>
<comment type="caution">
    <text evidence="2">The sequence shown here is derived from an EMBL/GenBank/DDBJ whole genome shotgun (WGS) entry which is preliminary data.</text>
</comment>
<evidence type="ECO:0000313" key="2">
    <source>
        <dbReference type="EMBL" id="MFC3226033.1"/>
    </source>
</evidence>
<dbReference type="InterPro" id="IPR001753">
    <property type="entry name" value="Enoyl-CoA_hydra/iso"/>
</dbReference>
<dbReference type="Gene3D" id="3.90.226.10">
    <property type="entry name" value="2-enoyl-CoA Hydratase, Chain A, domain 1"/>
    <property type="match status" value="1"/>
</dbReference>
<sequence>MSYEQILYSADEGIATITLNRPERLNAWTGVMEREVRDALAAATADDAVRVVILTGAGRGYCAGADMDNLGELSAAGSDGAPSRETGNREIGGIPGGLALRSDYHLRNTYYPTVPKPVIAAINGPCAGLGLVLALYCDMRFAADSAVFSTAFSRRGLIAEHGISWMLPRLVGFANAMDLLLSARKFDAAEAARIGLVNRVYPAASFLDEVRAYAGELATMVSPRSMRVIKAQLYEAQFQDLGEAVAVGDREMLESFSSADFREGVAHFVERRAPAFTGR</sequence>
<protein>
    <submittedName>
        <fullName evidence="2">Enoyl-CoA hydratase</fullName>
        <ecNumber evidence="2">4.2.1.17</ecNumber>
    </submittedName>
</protein>
<dbReference type="EMBL" id="JBHRTR010000005">
    <property type="protein sequence ID" value="MFC3226033.1"/>
    <property type="molecule type" value="Genomic_DNA"/>
</dbReference>
<gene>
    <name evidence="2" type="ORF">ACFOGJ_02260</name>
</gene>
<dbReference type="RefSeq" id="WP_379897783.1">
    <property type="nucleotide sequence ID" value="NZ_JBHRTR010000005.1"/>
</dbReference>
<dbReference type="PANTHER" id="PTHR43684">
    <property type="match status" value="1"/>
</dbReference>
<name>A0ABV7KUL0_9PROT</name>
<dbReference type="SUPFAM" id="SSF52096">
    <property type="entry name" value="ClpP/crotonase"/>
    <property type="match status" value="1"/>
</dbReference>
<dbReference type="GO" id="GO:0004300">
    <property type="term" value="F:enoyl-CoA hydratase activity"/>
    <property type="evidence" value="ECO:0007669"/>
    <property type="project" value="UniProtKB-EC"/>
</dbReference>
<dbReference type="CDD" id="cd06558">
    <property type="entry name" value="crotonase-like"/>
    <property type="match status" value="1"/>
</dbReference>